<comment type="caution">
    <text evidence="2">The sequence shown here is derived from an EMBL/GenBank/DDBJ whole genome shotgun (WGS) entry which is preliminary data.</text>
</comment>
<evidence type="ECO:0000313" key="2">
    <source>
        <dbReference type="EMBL" id="MPC67712.1"/>
    </source>
</evidence>
<proteinExistence type="predicted"/>
<dbReference type="EMBL" id="VSRR010026646">
    <property type="protein sequence ID" value="MPC67712.1"/>
    <property type="molecule type" value="Genomic_DNA"/>
</dbReference>
<evidence type="ECO:0000256" key="1">
    <source>
        <dbReference type="SAM" id="MobiDB-lite"/>
    </source>
</evidence>
<sequence length="126" mass="13832">MTTWPPGRGTCSVSGREVVCREREAPLPPSGLVHFTQTTAQLSSSSLIRPKTPSFCGPDSLKRGSSSSRHRHQYLGPAVRGKGLTTETKAWMIVIILKCIPKKVGWSQIARERRRHGAGRAVRGWG</sequence>
<organism evidence="2 3">
    <name type="scientific">Portunus trituberculatus</name>
    <name type="common">Swimming crab</name>
    <name type="synonym">Neptunus trituberculatus</name>
    <dbReference type="NCBI Taxonomy" id="210409"/>
    <lineage>
        <taxon>Eukaryota</taxon>
        <taxon>Metazoa</taxon>
        <taxon>Ecdysozoa</taxon>
        <taxon>Arthropoda</taxon>
        <taxon>Crustacea</taxon>
        <taxon>Multicrustacea</taxon>
        <taxon>Malacostraca</taxon>
        <taxon>Eumalacostraca</taxon>
        <taxon>Eucarida</taxon>
        <taxon>Decapoda</taxon>
        <taxon>Pleocyemata</taxon>
        <taxon>Brachyura</taxon>
        <taxon>Eubrachyura</taxon>
        <taxon>Portunoidea</taxon>
        <taxon>Portunidae</taxon>
        <taxon>Portuninae</taxon>
        <taxon>Portunus</taxon>
    </lineage>
</organism>
<accession>A0A5B7H9I9</accession>
<dbReference type="AlphaFoldDB" id="A0A5B7H9I9"/>
<keyword evidence="3" id="KW-1185">Reference proteome</keyword>
<reference evidence="2 3" key="1">
    <citation type="submission" date="2019-05" db="EMBL/GenBank/DDBJ databases">
        <title>Another draft genome of Portunus trituberculatus and its Hox gene families provides insights of decapod evolution.</title>
        <authorList>
            <person name="Jeong J.-H."/>
            <person name="Song I."/>
            <person name="Kim S."/>
            <person name="Choi T."/>
            <person name="Kim D."/>
            <person name="Ryu S."/>
            <person name="Kim W."/>
        </authorList>
    </citation>
    <scope>NUCLEOTIDE SEQUENCE [LARGE SCALE GENOMIC DNA]</scope>
    <source>
        <tissue evidence="2">Muscle</tissue>
    </source>
</reference>
<gene>
    <name evidence="2" type="ORF">E2C01_061893</name>
</gene>
<dbReference type="Proteomes" id="UP000324222">
    <property type="component" value="Unassembled WGS sequence"/>
</dbReference>
<protein>
    <submittedName>
        <fullName evidence="2">Uncharacterized protein</fullName>
    </submittedName>
</protein>
<name>A0A5B7H9I9_PORTR</name>
<feature type="region of interest" description="Disordered" evidence="1">
    <location>
        <begin position="43"/>
        <end position="74"/>
    </location>
</feature>
<evidence type="ECO:0000313" key="3">
    <source>
        <dbReference type="Proteomes" id="UP000324222"/>
    </source>
</evidence>